<dbReference type="EMBL" id="JAHQCR010000045">
    <property type="protein sequence ID" value="MBU9721795.1"/>
    <property type="molecule type" value="Genomic_DNA"/>
</dbReference>
<sequence>MLHMRDVWVNWFEGEENGYNVCEFFEWKKEDRIELLDQVAVVKIHENLFDYIENTLQELPEELLADVYKQSYIRRKSQRVELEYCFLATDGKRTLVVDTIGYHTPVRKSRLVPRQEQQLLELVANEHPHEYYMDYLDCEKQYHILSPDPNLMKGLIRKERQLKQLLFMAVDQLYQEAEVAEIRYWYTEWAPDKYLEIQTMDFEEAWNGLFEDIKDGWSKKHEEYCYTMIKGQPFFEKIWELQQDDTAKKIR</sequence>
<reference evidence="1 2" key="1">
    <citation type="submission" date="2021-06" db="EMBL/GenBank/DDBJ databases">
        <title>Bacillus sp. RD4P76, an endophyte from a halophyte.</title>
        <authorList>
            <person name="Sun J.-Q."/>
        </authorList>
    </citation>
    <scope>NUCLEOTIDE SEQUENCE [LARGE SCALE GENOMIC DNA]</scope>
    <source>
        <strain evidence="1 2">JCM 17098</strain>
    </source>
</reference>
<name>A0ABS6JTQ5_9BACI</name>
<dbReference type="InterPro" id="IPR020909">
    <property type="entry name" value="UPF0736"/>
</dbReference>
<evidence type="ECO:0000313" key="2">
    <source>
        <dbReference type="Proteomes" id="UP000790580"/>
    </source>
</evidence>
<gene>
    <name evidence="1" type="ORF">KS407_10155</name>
</gene>
<dbReference type="Proteomes" id="UP000790580">
    <property type="component" value="Unassembled WGS sequence"/>
</dbReference>
<dbReference type="RefSeq" id="WP_088075970.1">
    <property type="nucleotide sequence ID" value="NZ_JAHQCR010000045.1"/>
</dbReference>
<accession>A0ABS6JTQ5</accession>
<comment type="caution">
    <text evidence="1">The sequence shown here is derived from an EMBL/GenBank/DDBJ whole genome shotgun (WGS) entry which is preliminary data.</text>
</comment>
<protein>
    <submittedName>
        <fullName evidence="1">YjbA family protein</fullName>
    </submittedName>
</protein>
<proteinExistence type="predicted"/>
<evidence type="ECO:0000313" key="1">
    <source>
        <dbReference type="EMBL" id="MBU9721795.1"/>
    </source>
</evidence>
<dbReference type="Pfam" id="PF12227">
    <property type="entry name" value="DUF3603"/>
    <property type="match status" value="1"/>
</dbReference>
<keyword evidence="2" id="KW-1185">Reference proteome</keyword>
<organism evidence="1 2">
    <name type="scientific">Evansella alkalicola</name>
    <dbReference type="NCBI Taxonomy" id="745819"/>
    <lineage>
        <taxon>Bacteria</taxon>
        <taxon>Bacillati</taxon>
        <taxon>Bacillota</taxon>
        <taxon>Bacilli</taxon>
        <taxon>Bacillales</taxon>
        <taxon>Bacillaceae</taxon>
        <taxon>Evansella</taxon>
    </lineage>
</organism>